<name>A0A9X2JU77_9MICO</name>
<gene>
    <name evidence="1" type="ORF">APR03_000051</name>
</gene>
<dbReference type="EMBL" id="JAMTCS010000001">
    <property type="protein sequence ID" value="MCP2262728.1"/>
    <property type="molecule type" value="Genomic_DNA"/>
</dbReference>
<reference evidence="1" key="1">
    <citation type="submission" date="2022-06" db="EMBL/GenBank/DDBJ databases">
        <title>Genomic Encyclopedia of Archaeal and Bacterial Type Strains, Phase II (KMG-II): from individual species to whole genera.</title>
        <authorList>
            <person name="Goeker M."/>
        </authorList>
    </citation>
    <scope>NUCLEOTIDE SEQUENCE</scope>
    <source>
        <strain evidence="1">DSM 26652</strain>
    </source>
</reference>
<accession>A0A9X2JU77</accession>
<dbReference type="Proteomes" id="UP001139493">
    <property type="component" value="Unassembled WGS sequence"/>
</dbReference>
<evidence type="ECO:0000313" key="2">
    <source>
        <dbReference type="Proteomes" id="UP001139493"/>
    </source>
</evidence>
<evidence type="ECO:0000313" key="1">
    <source>
        <dbReference type="EMBL" id="MCP2262728.1"/>
    </source>
</evidence>
<dbReference type="InterPro" id="IPR023393">
    <property type="entry name" value="START-like_dom_sf"/>
</dbReference>
<dbReference type="InterPro" id="IPR019587">
    <property type="entry name" value="Polyketide_cyclase/dehydratase"/>
</dbReference>
<dbReference type="RefSeq" id="WP_253831608.1">
    <property type="nucleotide sequence ID" value="NZ_JAMTCS010000001.1"/>
</dbReference>
<dbReference type="AlphaFoldDB" id="A0A9X2JU77"/>
<organism evidence="1 2">
    <name type="scientific">Promicromonospora thailandica</name>
    <dbReference type="NCBI Taxonomy" id="765201"/>
    <lineage>
        <taxon>Bacteria</taxon>
        <taxon>Bacillati</taxon>
        <taxon>Actinomycetota</taxon>
        <taxon>Actinomycetes</taxon>
        <taxon>Micrococcales</taxon>
        <taxon>Promicromonosporaceae</taxon>
        <taxon>Promicromonospora</taxon>
    </lineage>
</organism>
<dbReference type="SUPFAM" id="SSF55961">
    <property type="entry name" value="Bet v1-like"/>
    <property type="match status" value="1"/>
</dbReference>
<keyword evidence="2" id="KW-1185">Reference proteome</keyword>
<protein>
    <submittedName>
        <fullName evidence="1">Polyketide cyclase / dehydrase and lipid transport</fullName>
    </submittedName>
</protein>
<dbReference type="Pfam" id="PF10604">
    <property type="entry name" value="Polyketide_cyc2"/>
    <property type="match status" value="1"/>
</dbReference>
<sequence>MPTVTLSAQATVDAPAAEVWAVLADCTHDPRWRGGVVEMRQSNRGTVVEGTITYETMRAMGSTLRTVTAVTAVTASETGGMFRWVAVEGLDVEGSRRLTTGPSGRSVVCLTLRYSARGFGQRLLFPLMSRVLARTLERDARRFQELFAADAPLVSRS</sequence>
<proteinExistence type="predicted"/>
<dbReference type="Gene3D" id="3.30.530.20">
    <property type="match status" value="1"/>
</dbReference>
<comment type="caution">
    <text evidence="1">The sequence shown here is derived from an EMBL/GenBank/DDBJ whole genome shotgun (WGS) entry which is preliminary data.</text>
</comment>